<dbReference type="EMBL" id="JAJEPV010000022">
    <property type="protein sequence ID" value="MCC2119909.1"/>
    <property type="molecule type" value="Genomic_DNA"/>
</dbReference>
<dbReference type="PANTHER" id="PTHR12526">
    <property type="entry name" value="GLYCOSYLTRANSFERASE"/>
    <property type="match status" value="1"/>
</dbReference>
<dbReference type="AlphaFoldDB" id="A0AAE3D937"/>
<dbReference type="Gene3D" id="3.40.50.2000">
    <property type="entry name" value="Glycogen Phosphorylase B"/>
    <property type="match status" value="1"/>
</dbReference>
<evidence type="ECO:0000259" key="1">
    <source>
        <dbReference type="Pfam" id="PF00534"/>
    </source>
</evidence>
<accession>A0AAE3D937</accession>
<evidence type="ECO:0000313" key="2">
    <source>
        <dbReference type="EMBL" id="MCC2119909.1"/>
    </source>
</evidence>
<dbReference type="CDD" id="cd03801">
    <property type="entry name" value="GT4_PimA-like"/>
    <property type="match status" value="1"/>
</dbReference>
<sequence length="481" mass="55100">MKVLWVCNIMLPVIAEALHKEASNKEGWLSGLLEQVAAENSSDLELAVAFPVPADTEVPWRLQIAMPREKEDREHLQTNTDAEIYNITCYGFHEDTVHPDRYQPLLEEELHRITEDFSPDVIHCFGTEYPHTLAVCRVFPHKEKILVGIQGICTLCAEAYFADMPESEIHKSTFRDLVKKDTLRSQQEKFARRGVMEREAIGLAGNITGRTAWDRAVTTAWNPKAHYYTMNETLRASFYEGQWQPEHCEPYSIFVSQADYPLKGLHYLLQALPQIREKYPRVQVYVAGNDLTAYRTSKEKLKISAYGRYLRRLIREGQLEDRVHFLGKLTGEEMKERFLKSHLFLCCSSLENSPNSLGEAMLLGVPCISTEVGGIPSLFDGGRDGLWCRGHQLSEVAENDQYASDASKSKNNMRNYKTTKTEELENIVNSMANSIIEIWSSPEKMLEYSKNAREHARKTHDKEQNFAKLQEIYANIAGRKE</sequence>
<dbReference type="Proteomes" id="UP001197795">
    <property type="component" value="Unassembled WGS sequence"/>
</dbReference>
<evidence type="ECO:0000313" key="3">
    <source>
        <dbReference type="Proteomes" id="UP001197795"/>
    </source>
</evidence>
<gene>
    <name evidence="2" type="ORF">LKD75_09970</name>
</gene>
<feature type="domain" description="Glycosyl transferase family 1" evidence="1">
    <location>
        <begin position="249"/>
        <end position="417"/>
    </location>
</feature>
<dbReference type="InterPro" id="IPR001296">
    <property type="entry name" value="Glyco_trans_1"/>
</dbReference>
<organism evidence="2 3">
    <name type="scientific">Waltera acetigignens</name>
    <dbReference type="NCBI Taxonomy" id="2981769"/>
    <lineage>
        <taxon>Bacteria</taxon>
        <taxon>Bacillati</taxon>
        <taxon>Bacillota</taxon>
        <taxon>Clostridia</taxon>
        <taxon>Lachnospirales</taxon>
        <taxon>Lachnospiraceae</taxon>
        <taxon>Waltera</taxon>
    </lineage>
</organism>
<dbReference type="RefSeq" id="WP_227733354.1">
    <property type="nucleotide sequence ID" value="NZ_JAJEPV010000022.1"/>
</dbReference>
<dbReference type="SUPFAM" id="SSF53756">
    <property type="entry name" value="UDP-Glycosyltransferase/glycogen phosphorylase"/>
    <property type="match status" value="1"/>
</dbReference>
<dbReference type="Pfam" id="PF00534">
    <property type="entry name" value="Glycos_transf_1"/>
    <property type="match status" value="1"/>
</dbReference>
<comment type="caution">
    <text evidence="2">The sequence shown here is derived from an EMBL/GenBank/DDBJ whole genome shotgun (WGS) entry which is preliminary data.</text>
</comment>
<dbReference type="GO" id="GO:0016757">
    <property type="term" value="F:glycosyltransferase activity"/>
    <property type="evidence" value="ECO:0007669"/>
    <property type="project" value="InterPro"/>
</dbReference>
<protein>
    <submittedName>
        <fullName evidence="2">Glycosyltransferase family 4 protein</fullName>
    </submittedName>
</protein>
<name>A0AAE3D937_9FIRM</name>
<reference evidence="2 3" key="1">
    <citation type="submission" date="2021-10" db="EMBL/GenBank/DDBJ databases">
        <title>Anaerobic single-cell dispensing facilitates the cultivation of human gut bacteria.</title>
        <authorList>
            <person name="Afrizal A."/>
        </authorList>
    </citation>
    <scope>NUCLEOTIDE SEQUENCE [LARGE SCALE GENOMIC DNA]</scope>
    <source>
        <strain evidence="2 3">CLA-AA-H273</strain>
    </source>
</reference>
<proteinExistence type="predicted"/>
<keyword evidence="3" id="KW-1185">Reference proteome</keyword>